<keyword evidence="2" id="KW-1185">Reference proteome</keyword>
<accession>A0A1W2BW61</accession>
<dbReference type="EMBL" id="FWXI01000008">
    <property type="protein sequence ID" value="SMC76768.1"/>
    <property type="molecule type" value="Genomic_DNA"/>
</dbReference>
<name>A0A1W2BW61_9FIRM</name>
<reference evidence="1 2" key="1">
    <citation type="submission" date="2017-04" db="EMBL/GenBank/DDBJ databases">
        <authorList>
            <person name="Afonso C.L."/>
            <person name="Miller P.J."/>
            <person name="Scott M.A."/>
            <person name="Spackman E."/>
            <person name="Goraichik I."/>
            <person name="Dimitrov K.M."/>
            <person name="Suarez D.L."/>
            <person name="Swayne D.E."/>
        </authorList>
    </citation>
    <scope>NUCLEOTIDE SEQUENCE [LARGE SCALE GENOMIC DNA]</scope>
    <source>
        <strain evidence="1 2">DSM 5090</strain>
    </source>
</reference>
<dbReference type="RefSeq" id="WP_084575880.1">
    <property type="nucleotide sequence ID" value="NZ_CP155572.1"/>
</dbReference>
<dbReference type="AlphaFoldDB" id="A0A1W2BW61"/>
<dbReference type="STRING" id="112901.SAMN04488500_108184"/>
<dbReference type="Proteomes" id="UP000192738">
    <property type="component" value="Unassembled WGS sequence"/>
</dbReference>
<dbReference type="OrthoDB" id="1683552at2"/>
<evidence type="ECO:0000313" key="2">
    <source>
        <dbReference type="Proteomes" id="UP000192738"/>
    </source>
</evidence>
<proteinExistence type="predicted"/>
<protein>
    <submittedName>
        <fullName evidence="1">Uncharacterized protein</fullName>
    </submittedName>
</protein>
<gene>
    <name evidence="1" type="ORF">SAMN04488500_108184</name>
</gene>
<evidence type="ECO:0000313" key="1">
    <source>
        <dbReference type="EMBL" id="SMC76768.1"/>
    </source>
</evidence>
<sequence length="77" mass="8529">MEKVCPLCNALEAVDERCPYCGQIIIDGGSLNNYLGPYSPYAEIESLPFKSEGYCVHLMYCPECDYDARVALALVSI</sequence>
<organism evidence="1 2">
    <name type="scientific">Sporomusa malonica</name>
    <dbReference type="NCBI Taxonomy" id="112901"/>
    <lineage>
        <taxon>Bacteria</taxon>
        <taxon>Bacillati</taxon>
        <taxon>Bacillota</taxon>
        <taxon>Negativicutes</taxon>
        <taxon>Selenomonadales</taxon>
        <taxon>Sporomusaceae</taxon>
        <taxon>Sporomusa</taxon>
    </lineage>
</organism>